<evidence type="ECO:0000256" key="18">
    <source>
        <dbReference type="ARBA" id="ARBA00048679"/>
    </source>
</evidence>
<keyword evidence="5" id="KW-0433">Leucine-rich repeat</keyword>
<keyword evidence="23" id="KW-1185">Reference proteome</keyword>
<keyword evidence="7" id="KW-0812">Transmembrane</keyword>
<evidence type="ECO:0000256" key="1">
    <source>
        <dbReference type="ARBA" id="ARBA00004167"/>
    </source>
</evidence>
<keyword evidence="8" id="KW-0732">Signal</keyword>
<dbReference type="PANTHER" id="PTHR47986:SF1">
    <property type="entry name" value="OS04G0685900 PROTEIN"/>
    <property type="match status" value="1"/>
</dbReference>
<dbReference type="Gramene" id="AUR62020236-RA">
    <property type="protein sequence ID" value="AUR62020236-RA:cds"/>
    <property type="gene ID" value="AUR62020236"/>
</dbReference>
<keyword evidence="11" id="KW-0418">Kinase</keyword>
<dbReference type="Pfam" id="PF08263">
    <property type="entry name" value="LRRNT_2"/>
    <property type="match status" value="2"/>
</dbReference>
<evidence type="ECO:0000256" key="7">
    <source>
        <dbReference type="ARBA" id="ARBA00022692"/>
    </source>
</evidence>
<keyword evidence="14" id="KW-0472">Membrane</keyword>
<dbReference type="CDD" id="cd14066">
    <property type="entry name" value="STKc_IRAK"/>
    <property type="match status" value="1"/>
</dbReference>
<evidence type="ECO:0000256" key="2">
    <source>
        <dbReference type="ARBA" id="ARBA00008684"/>
    </source>
</evidence>
<keyword evidence="9" id="KW-0677">Repeat</keyword>
<dbReference type="GO" id="GO:0005524">
    <property type="term" value="F:ATP binding"/>
    <property type="evidence" value="ECO:0007669"/>
    <property type="project" value="UniProtKB-UniRule"/>
</dbReference>
<evidence type="ECO:0000256" key="16">
    <source>
        <dbReference type="ARBA" id="ARBA00023180"/>
    </source>
</evidence>
<evidence type="ECO:0000256" key="5">
    <source>
        <dbReference type="ARBA" id="ARBA00022614"/>
    </source>
</evidence>
<evidence type="ECO:0000256" key="4">
    <source>
        <dbReference type="ARBA" id="ARBA00022527"/>
    </source>
</evidence>
<dbReference type="PROSITE" id="PS50011">
    <property type="entry name" value="PROTEIN_KINASE_DOM"/>
    <property type="match status" value="1"/>
</dbReference>
<dbReference type="GO" id="GO:0004674">
    <property type="term" value="F:protein serine/threonine kinase activity"/>
    <property type="evidence" value="ECO:0007669"/>
    <property type="project" value="UniProtKB-KW"/>
</dbReference>
<dbReference type="InterPro" id="IPR013210">
    <property type="entry name" value="LRR_N_plant-typ"/>
</dbReference>
<dbReference type="EnsemblPlants" id="AUR62020236-RA">
    <property type="protein sequence ID" value="AUR62020236-RA:cds"/>
    <property type="gene ID" value="AUR62020236"/>
</dbReference>
<dbReference type="SMART" id="SM00369">
    <property type="entry name" value="LRR_TYP"/>
    <property type="match status" value="5"/>
</dbReference>
<evidence type="ECO:0000256" key="3">
    <source>
        <dbReference type="ARBA" id="ARBA00012513"/>
    </source>
</evidence>
<dbReference type="Gene3D" id="1.10.510.10">
    <property type="entry name" value="Transferase(Phosphotransferase) domain 1"/>
    <property type="match status" value="1"/>
</dbReference>
<dbReference type="FunFam" id="3.30.200.20:FF:000226">
    <property type="entry name" value="receptor protein kinase TMK1"/>
    <property type="match status" value="1"/>
</dbReference>
<evidence type="ECO:0000256" key="8">
    <source>
        <dbReference type="ARBA" id="ARBA00022729"/>
    </source>
</evidence>
<dbReference type="InterPro" id="IPR001611">
    <property type="entry name" value="Leu-rich_rpt"/>
</dbReference>
<reference evidence="22" key="1">
    <citation type="journal article" date="2017" name="Nature">
        <title>The genome of Chenopodium quinoa.</title>
        <authorList>
            <person name="Jarvis D.E."/>
            <person name="Ho Y.S."/>
            <person name="Lightfoot D.J."/>
            <person name="Schmoeckel S.M."/>
            <person name="Li B."/>
            <person name="Borm T.J.A."/>
            <person name="Ohyanagi H."/>
            <person name="Mineta K."/>
            <person name="Michell C.T."/>
            <person name="Saber N."/>
            <person name="Kharbatia N.M."/>
            <person name="Rupper R.R."/>
            <person name="Sharp A.R."/>
            <person name="Dally N."/>
            <person name="Boughton B.A."/>
            <person name="Woo Y.H."/>
            <person name="Gao G."/>
            <person name="Schijlen E.G.W.M."/>
            <person name="Guo X."/>
            <person name="Momin A.A."/>
            <person name="Negrao S."/>
            <person name="Al-Babili S."/>
            <person name="Gehring C."/>
            <person name="Roessner U."/>
            <person name="Jung C."/>
            <person name="Murphy K."/>
            <person name="Arold S.T."/>
            <person name="Gojobori T."/>
            <person name="van der Linden C.G."/>
            <person name="van Loo E.N."/>
            <person name="Jellen E.N."/>
            <person name="Maughan P.J."/>
            <person name="Tester M."/>
        </authorList>
    </citation>
    <scope>NUCLEOTIDE SEQUENCE [LARGE SCALE GENOMIC DNA]</scope>
    <source>
        <strain evidence="22">cv. PI 614886</strain>
    </source>
</reference>
<keyword evidence="12 19" id="KW-0067">ATP-binding</keyword>
<dbReference type="SUPFAM" id="SSF56112">
    <property type="entry name" value="Protein kinase-like (PK-like)"/>
    <property type="match status" value="1"/>
</dbReference>
<feature type="region of interest" description="Disordered" evidence="20">
    <location>
        <begin position="494"/>
        <end position="516"/>
    </location>
</feature>
<comment type="catalytic activity">
    <reaction evidence="17">
        <text>L-threonyl-[protein] + ATP = O-phospho-L-threonyl-[protein] + ADP + H(+)</text>
        <dbReference type="Rhea" id="RHEA:46608"/>
        <dbReference type="Rhea" id="RHEA-COMP:11060"/>
        <dbReference type="Rhea" id="RHEA-COMP:11605"/>
        <dbReference type="ChEBI" id="CHEBI:15378"/>
        <dbReference type="ChEBI" id="CHEBI:30013"/>
        <dbReference type="ChEBI" id="CHEBI:30616"/>
        <dbReference type="ChEBI" id="CHEBI:61977"/>
        <dbReference type="ChEBI" id="CHEBI:456216"/>
        <dbReference type="EC" id="2.7.11.1"/>
    </reaction>
</comment>
<keyword evidence="13" id="KW-1133">Transmembrane helix</keyword>
<dbReference type="EC" id="2.7.11.1" evidence="3"/>
<dbReference type="FunFam" id="1.10.510.10:FF:001023">
    <property type="entry name" value="Os07g0541700 protein"/>
    <property type="match status" value="1"/>
</dbReference>
<organism evidence="22 23">
    <name type="scientific">Chenopodium quinoa</name>
    <name type="common">Quinoa</name>
    <dbReference type="NCBI Taxonomy" id="63459"/>
    <lineage>
        <taxon>Eukaryota</taxon>
        <taxon>Viridiplantae</taxon>
        <taxon>Streptophyta</taxon>
        <taxon>Embryophyta</taxon>
        <taxon>Tracheophyta</taxon>
        <taxon>Spermatophyta</taxon>
        <taxon>Magnoliopsida</taxon>
        <taxon>eudicotyledons</taxon>
        <taxon>Gunneridae</taxon>
        <taxon>Pentapetalae</taxon>
        <taxon>Caryophyllales</taxon>
        <taxon>Chenopodiaceae</taxon>
        <taxon>Chenopodioideae</taxon>
        <taxon>Atripliceae</taxon>
        <taxon>Chenopodium</taxon>
    </lineage>
</organism>
<dbReference type="OMA" id="TQNSHVI"/>
<evidence type="ECO:0000256" key="9">
    <source>
        <dbReference type="ARBA" id="ARBA00022737"/>
    </source>
</evidence>
<evidence type="ECO:0000313" key="22">
    <source>
        <dbReference type="EnsemblPlants" id="AUR62020236-RA:cds"/>
    </source>
</evidence>
<proteinExistence type="inferred from homology"/>
<dbReference type="InterPro" id="IPR003591">
    <property type="entry name" value="Leu-rich_rpt_typical-subtyp"/>
</dbReference>
<dbReference type="PROSITE" id="PS00108">
    <property type="entry name" value="PROTEIN_KINASE_ST"/>
    <property type="match status" value="1"/>
</dbReference>
<dbReference type="InterPro" id="IPR017441">
    <property type="entry name" value="Protein_kinase_ATP_BS"/>
</dbReference>
<name>A0A803LXN5_CHEQI</name>
<dbReference type="InterPro" id="IPR000719">
    <property type="entry name" value="Prot_kinase_dom"/>
</dbReference>
<keyword evidence="15" id="KW-0675">Receptor</keyword>
<dbReference type="Proteomes" id="UP000596660">
    <property type="component" value="Unplaced"/>
</dbReference>
<evidence type="ECO:0000256" key="13">
    <source>
        <dbReference type="ARBA" id="ARBA00022989"/>
    </source>
</evidence>
<protein>
    <recommendedName>
        <fullName evidence="3">non-specific serine/threonine protein kinase</fullName>
        <ecNumber evidence="3">2.7.11.1</ecNumber>
    </recommendedName>
</protein>
<dbReference type="PROSITE" id="PS00107">
    <property type="entry name" value="PROTEIN_KINASE_ATP"/>
    <property type="match status" value="1"/>
</dbReference>
<dbReference type="PANTHER" id="PTHR47986">
    <property type="entry name" value="OSJNBA0070M12.3 PROTEIN"/>
    <property type="match status" value="1"/>
</dbReference>
<feature type="binding site" evidence="19">
    <location>
        <position position="566"/>
    </location>
    <ligand>
        <name>ATP</name>
        <dbReference type="ChEBI" id="CHEBI:30616"/>
    </ligand>
</feature>
<dbReference type="Gene3D" id="3.30.200.20">
    <property type="entry name" value="Phosphorylase Kinase, domain 1"/>
    <property type="match status" value="1"/>
</dbReference>
<dbReference type="InterPro" id="IPR032675">
    <property type="entry name" value="LRR_dom_sf"/>
</dbReference>
<dbReference type="SUPFAM" id="SSF52058">
    <property type="entry name" value="L domain-like"/>
    <property type="match status" value="2"/>
</dbReference>
<keyword evidence="6" id="KW-0808">Transferase</keyword>
<evidence type="ECO:0000259" key="21">
    <source>
        <dbReference type="PROSITE" id="PS50011"/>
    </source>
</evidence>
<comment type="catalytic activity">
    <reaction evidence="18">
        <text>L-seryl-[protein] + ATP = O-phospho-L-seryl-[protein] + ADP + H(+)</text>
        <dbReference type="Rhea" id="RHEA:17989"/>
        <dbReference type="Rhea" id="RHEA-COMP:9863"/>
        <dbReference type="Rhea" id="RHEA-COMP:11604"/>
        <dbReference type="ChEBI" id="CHEBI:15378"/>
        <dbReference type="ChEBI" id="CHEBI:29999"/>
        <dbReference type="ChEBI" id="CHEBI:30616"/>
        <dbReference type="ChEBI" id="CHEBI:83421"/>
        <dbReference type="ChEBI" id="CHEBI:456216"/>
        <dbReference type="EC" id="2.7.11.1"/>
    </reaction>
</comment>
<evidence type="ECO:0000256" key="17">
    <source>
        <dbReference type="ARBA" id="ARBA00047899"/>
    </source>
</evidence>
<dbReference type="SMART" id="SM00220">
    <property type="entry name" value="S_TKc"/>
    <property type="match status" value="1"/>
</dbReference>
<evidence type="ECO:0000256" key="14">
    <source>
        <dbReference type="ARBA" id="ARBA00023136"/>
    </source>
</evidence>
<feature type="region of interest" description="Disordered" evidence="20">
    <location>
        <begin position="807"/>
        <end position="844"/>
    </location>
</feature>
<keyword evidence="16" id="KW-0325">Glycoprotein</keyword>
<dbReference type="Pfam" id="PF00560">
    <property type="entry name" value="LRR_1"/>
    <property type="match status" value="3"/>
</dbReference>
<dbReference type="AlphaFoldDB" id="A0A803LXN5"/>
<reference evidence="22" key="2">
    <citation type="submission" date="2021-03" db="UniProtKB">
        <authorList>
            <consortium name="EnsemblPlants"/>
        </authorList>
    </citation>
    <scope>IDENTIFICATION</scope>
</reference>
<dbReference type="InterPro" id="IPR008271">
    <property type="entry name" value="Ser/Thr_kinase_AS"/>
</dbReference>
<dbReference type="InterPro" id="IPR011009">
    <property type="entry name" value="Kinase-like_dom_sf"/>
</dbReference>
<dbReference type="Gene3D" id="3.80.10.10">
    <property type="entry name" value="Ribonuclease Inhibitor"/>
    <property type="match status" value="2"/>
</dbReference>
<evidence type="ECO:0000256" key="19">
    <source>
        <dbReference type="PROSITE-ProRule" id="PRU10141"/>
    </source>
</evidence>
<dbReference type="GO" id="GO:0016020">
    <property type="term" value="C:membrane"/>
    <property type="evidence" value="ECO:0007669"/>
    <property type="project" value="UniProtKB-SubCell"/>
</dbReference>
<accession>A0A803LXN5</accession>
<dbReference type="FunFam" id="3.80.10.10:FF:000129">
    <property type="entry name" value="Leucine-rich repeat receptor-like kinase"/>
    <property type="match status" value="1"/>
</dbReference>
<feature type="region of interest" description="Disordered" evidence="20">
    <location>
        <begin position="410"/>
        <end position="460"/>
    </location>
</feature>
<keyword evidence="4" id="KW-0723">Serine/threonine-protein kinase</keyword>
<feature type="compositionally biased region" description="Low complexity" evidence="20">
    <location>
        <begin position="500"/>
        <end position="509"/>
    </location>
</feature>
<comment type="similarity">
    <text evidence="2">Belongs to the protein kinase superfamily. Ser/Thr protein kinase family.</text>
</comment>
<feature type="domain" description="Protein kinase" evidence="21">
    <location>
        <begin position="538"/>
        <end position="844"/>
    </location>
</feature>
<comment type="subcellular location">
    <subcellularLocation>
        <location evidence="1">Membrane</location>
        <topology evidence="1">Single-pass membrane protein</topology>
    </subcellularLocation>
</comment>
<evidence type="ECO:0000256" key="10">
    <source>
        <dbReference type="ARBA" id="ARBA00022741"/>
    </source>
</evidence>
<sequence length="844" mass="92107">KGLQNPQLLEWPKDDDPCGSKWKHVFCSGNRVTQIQVQSLGLKGTLPAEFNQLSKISNLGLQRNQFHGKLPTFNGLSDLEFAYLDFNNFDEIPSDFFEGLTSVRVLELDNNPLNATKGWSLPPNVAQLTNLVNFSLTNCNLVGPLPQFLGSLPSLTALRLSYNKLSGVIPMSFNNSMLQILWLNDQEGGGMSGPIDVIASMTYLTQLWLHGNHFTGTIPEGIGTLISLKDVDLNGNQLVGRIPQSLASLELERLDLNNNMLMGPIPKFKSGNVSYDSNSFCQSTPGLLCAPNVNALLDFLADINYPVSLASQWSGNDPCKGSWLGVTCNSDSEVVALNLPNRNLSGTLSPSVATLDSLRQIRLARNHLTGQIPANITQLKSLTLLDVSQNNFKPPLPKFHAGVQVDIDGNPSLISNHSGKSPSPIDHPPPLSSPPVADSPLPTPSPGLSQGSVRAPAPNNATVEAPCSVVVHPKDPYDPDNMVKVAVSSNNTGSLFTKTGSSSGSRNSSPMENSNSHVIESGNLVISVQVLRKVTNDFAPENQLGRGGFGVVYKGELEDGTIIAVKRMEAGVINSKQLDEFQSEIAVLSKVRHRHLVSLFGYSTEGNERLLVYEYMPHGALSRHLFHWKNLNLEPLSWKRRLVIALDVARGMEYLHTLAHQSFIHRDLKSSNILLDDEFRAKVSDFGLVKLAPDREKSVATRLAGTFGYLAPEYAVTGKVSTKIDVFSFGVVLMELLTGLMALDEERSEESRHCTARDPNHRPDMGHAVSVLASLVDKWKPFNEDVEDYSGIDYNLPLREMLKGWQNEADKSKGNSSASMDDSRGSIPARPTGFADSFTSADAR</sequence>
<evidence type="ECO:0000256" key="6">
    <source>
        <dbReference type="ARBA" id="ARBA00022679"/>
    </source>
</evidence>
<evidence type="ECO:0000313" key="23">
    <source>
        <dbReference type="Proteomes" id="UP000596660"/>
    </source>
</evidence>
<keyword evidence="10 19" id="KW-0547">Nucleotide-binding</keyword>
<dbReference type="InterPro" id="IPR052422">
    <property type="entry name" value="Auxin_Ser/Thr_Kinase"/>
</dbReference>
<evidence type="ECO:0000256" key="12">
    <source>
        <dbReference type="ARBA" id="ARBA00022840"/>
    </source>
</evidence>
<dbReference type="Pfam" id="PF07714">
    <property type="entry name" value="PK_Tyr_Ser-Thr"/>
    <property type="match status" value="1"/>
</dbReference>
<dbReference type="FunFam" id="3.80.10.10:FF:000190">
    <property type="entry name" value="Receptor-like kinase TMK4"/>
    <property type="match status" value="1"/>
</dbReference>
<evidence type="ECO:0000256" key="11">
    <source>
        <dbReference type="ARBA" id="ARBA00022777"/>
    </source>
</evidence>
<evidence type="ECO:0000256" key="20">
    <source>
        <dbReference type="SAM" id="MobiDB-lite"/>
    </source>
</evidence>
<evidence type="ECO:0000256" key="15">
    <source>
        <dbReference type="ARBA" id="ARBA00023170"/>
    </source>
</evidence>
<dbReference type="InterPro" id="IPR001245">
    <property type="entry name" value="Ser-Thr/Tyr_kinase_cat_dom"/>
</dbReference>